<proteinExistence type="inferred from homology"/>
<reference evidence="8 9" key="1">
    <citation type="submission" date="2018-11" db="EMBL/GenBank/DDBJ databases">
        <title>Genome sequencing of Lautropia sp. KCOM 2505 (= ChDC F240).</title>
        <authorList>
            <person name="Kook J.-K."/>
            <person name="Park S.-N."/>
            <person name="Lim Y.K."/>
        </authorList>
    </citation>
    <scope>NUCLEOTIDE SEQUENCE [LARGE SCALE GENOMIC DNA]</scope>
    <source>
        <strain evidence="8 9">KCOM 2505</strain>
    </source>
</reference>
<evidence type="ECO:0000256" key="5">
    <source>
        <dbReference type="ARBA" id="ARBA00023143"/>
    </source>
</evidence>
<dbReference type="AlphaFoldDB" id="A0A426FQZ9"/>
<evidence type="ECO:0000256" key="1">
    <source>
        <dbReference type="ARBA" id="ARBA00022475"/>
    </source>
</evidence>
<protein>
    <recommendedName>
        <fullName evidence="7">Flagellar protein</fullName>
    </recommendedName>
</protein>
<dbReference type="Pfam" id="PF04347">
    <property type="entry name" value="FliO"/>
    <property type="match status" value="1"/>
</dbReference>
<dbReference type="GO" id="GO:0044781">
    <property type="term" value="P:bacterial-type flagellum organization"/>
    <property type="evidence" value="ECO:0007669"/>
    <property type="project" value="UniProtKB-UniRule"/>
</dbReference>
<evidence type="ECO:0000256" key="6">
    <source>
        <dbReference type="ARBA" id="ARBA00037937"/>
    </source>
</evidence>
<dbReference type="InterPro" id="IPR022781">
    <property type="entry name" value="Flagellar_biosynth_FliO"/>
</dbReference>
<evidence type="ECO:0000256" key="3">
    <source>
        <dbReference type="ARBA" id="ARBA00022989"/>
    </source>
</evidence>
<name>A0A426FQZ9_9BURK</name>
<dbReference type="GO" id="GO:0005886">
    <property type="term" value="C:plasma membrane"/>
    <property type="evidence" value="ECO:0007669"/>
    <property type="project" value="UniProtKB-SubCell"/>
</dbReference>
<dbReference type="NCBIfam" id="TIGR03500">
    <property type="entry name" value="FliO_TIGR"/>
    <property type="match status" value="1"/>
</dbReference>
<dbReference type="InterPro" id="IPR052205">
    <property type="entry name" value="FliO/MopB"/>
</dbReference>
<keyword evidence="3 7" id="KW-1133">Transmembrane helix</keyword>
<evidence type="ECO:0000256" key="2">
    <source>
        <dbReference type="ARBA" id="ARBA00022692"/>
    </source>
</evidence>
<comment type="subcellular location">
    <subcellularLocation>
        <location evidence="7">Cell membrane</location>
    </subcellularLocation>
    <subcellularLocation>
        <location evidence="7">Bacterial flagellum basal body</location>
    </subcellularLocation>
</comment>
<dbReference type="PANTHER" id="PTHR38766:SF1">
    <property type="entry name" value="FLAGELLAR PROTEIN FLIO"/>
    <property type="match status" value="1"/>
</dbReference>
<keyword evidence="4 7" id="KW-0472">Membrane</keyword>
<dbReference type="RefSeq" id="WP_125094570.1">
    <property type="nucleotide sequence ID" value="NZ_RRUE01000001.1"/>
</dbReference>
<evidence type="ECO:0000313" key="8">
    <source>
        <dbReference type="EMBL" id="RRN45139.1"/>
    </source>
</evidence>
<evidence type="ECO:0000256" key="4">
    <source>
        <dbReference type="ARBA" id="ARBA00023136"/>
    </source>
</evidence>
<keyword evidence="2 7" id="KW-0812">Transmembrane</keyword>
<accession>A0A426FQZ9</accession>
<comment type="caution">
    <text evidence="8">The sequence shown here is derived from an EMBL/GenBank/DDBJ whole genome shotgun (WGS) entry which is preliminary data.</text>
</comment>
<dbReference type="PANTHER" id="PTHR38766">
    <property type="entry name" value="FLAGELLAR PROTEIN FLIO"/>
    <property type="match status" value="1"/>
</dbReference>
<keyword evidence="1 7" id="KW-1003">Cell membrane</keyword>
<dbReference type="Proteomes" id="UP000270261">
    <property type="component" value="Unassembled WGS sequence"/>
</dbReference>
<dbReference type="GO" id="GO:0009425">
    <property type="term" value="C:bacterial-type flagellum basal body"/>
    <property type="evidence" value="ECO:0007669"/>
    <property type="project" value="UniProtKB-SubCell"/>
</dbReference>
<evidence type="ECO:0000313" key="9">
    <source>
        <dbReference type="Proteomes" id="UP000270261"/>
    </source>
</evidence>
<dbReference type="EMBL" id="RRUE01000001">
    <property type="protein sequence ID" value="RRN45139.1"/>
    <property type="molecule type" value="Genomic_DNA"/>
</dbReference>
<keyword evidence="8" id="KW-0966">Cell projection</keyword>
<keyword evidence="8" id="KW-0282">Flagellum</keyword>
<evidence type="ECO:0000256" key="7">
    <source>
        <dbReference type="RuleBase" id="RU362064"/>
    </source>
</evidence>
<comment type="similarity">
    <text evidence="6 7">Belongs to the FliO/MopB family.</text>
</comment>
<feature type="transmembrane region" description="Helical" evidence="7">
    <location>
        <begin position="6"/>
        <end position="25"/>
    </location>
</feature>
<organism evidence="8 9">
    <name type="scientific">Lautropia dentalis</name>
    <dbReference type="NCBI Taxonomy" id="2490857"/>
    <lineage>
        <taxon>Bacteria</taxon>
        <taxon>Pseudomonadati</taxon>
        <taxon>Pseudomonadota</taxon>
        <taxon>Betaproteobacteria</taxon>
        <taxon>Burkholderiales</taxon>
        <taxon>Burkholderiaceae</taxon>
        <taxon>Lautropia</taxon>
    </lineage>
</organism>
<sequence>MSSALLSFGVLLLVVLSIPLVLWLVKRLSQWPGNRTNGLLSMPASLTVGPREQIAVVKVGERVLVVGITSQQIQLLTELDGLPEVPAFPAAAGASTSGFGALLAGLQKGKVS</sequence>
<keyword evidence="8" id="KW-0969">Cilium</keyword>
<gene>
    <name evidence="8" type="primary">fliO</name>
    <name evidence="8" type="ORF">EHV23_02530</name>
</gene>
<keyword evidence="5 7" id="KW-0975">Bacterial flagellum</keyword>
<keyword evidence="9" id="KW-1185">Reference proteome</keyword>